<keyword evidence="4" id="KW-0479">Metal-binding</keyword>
<dbReference type="SUPFAM" id="SSF63411">
    <property type="entry name" value="LuxS/MPP-like metallohydrolase"/>
    <property type="match status" value="2"/>
</dbReference>
<comment type="subcellular location">
    <subcellularLocation>
        <location evidence="2">Mitochondrion</location>
    </subcellularLocation>
</comment>
<evidence type="ECO:0000256" key="2">
    <source>
        <dbReference type="ARBA" id="ARBA00004173"/>
    </source>
</evidence>
<comment type="cofactor">
    <cofactor evidence="1">
        <name>Zn(2+)</name>
        <dbReference type="ChEBI" id="CHEBI:29105"/>
    </cofactor>
</comment>
<dbReference type="InterPro" id="IPR050361">
    <property type="entry name" value="MPP/UQCRC_Complex"/>
</dbReference>
<gene>
    <name evidence="11" type="ORF">CHILSU_LOCUS5343</name>
</gene>
<proteinExistence type="predicted"/>
<evidence type="ECO:0000256" key="6">
    <source>
        <dbReference type="ARBA" id="ARBA00022833"/>
    </source>
</evidence>
<evidence type="ECO:0000259" key="10">
    <source>
        <dbReference type="Pfam" id="PF05193"/>
    </source>
</evidence>
<evidence type="ECO:0000256" key="7">
    <source>
        <dbReference type="ARBA" id="ARBA00023049"/>
    </source>
</evidence>
<keyword evidence="5" id="KW-0378">Hydrolase</keyword>
<sequence>MLFVYLFIAKNNYCCCKSKICKRRAEENLIMYYINKVLKNISHPLKHIVRHKPYPVVFHNYLKNLPFTEVSVLPNGLTVATEERECYNACVGLYINAGSRYESHFENGITHFFEHIAFKGTNARAKTVLEEQMSSLGAQFHCSTSREIATYYAECLCEDVSLVVDILTDCVFNNLYCPADIDQQKCTVYLEMLEHDKDHNLLLSDYLHSTAFQGTPLAQSVLGPSSNLYNFSTSTISIYVRKLFDPKRTVLIGVGGIKHSQLVGLAESYLSKLEPTKCIDTGEYRFTGSEVRYRDDSMPLGNVAIAVEGPGLCDPDNLVLDVAAHLIGGWDRSQPGGEKHASPIVRGCSSEHLCDSYKAFNINYKDTGLWGAQFMGPSKYLDDVLYLIQGEWMKLCTTLTDAEVERAKRELKTDILYKTESCKGAFHEIGRWVLYGGCYPTLHERLTSIDKIFAKHVIEVCNKYIYDKCPAVAAIGTTEGLLDYTRIRAGMYWLRI</sequence>
<keyword evidence="3" id="KW-0645">Protease</keyword>
<dbReference type="Pfam" id="PF00675">
    <property type="entry name" value="Peptidase_M16"/>
    <property type="match status" value="1"/>
</dbReference>
<feature type="domain" description="Peptidase M16 C-terminal" evidence="10">
    <location>
        <begin position="239"/>
        <end position="411"/>
    </location>
</feature>
<evidence type="ECO:0000256" key="8">
    <source>
        <dbReference type="ARBA" id="ARBA00023128"/>
    </source>
</evidence>
<evidence type="ECO:0000256" key="5">
    <source>
        <dbReference type="ARBA" id="ARBA00022801"/>
    </source>
</evidence>
<dbReference type="Gene3D" id="3.30.830.10">
    <property type="entry name" value="Metalloenzyme, LuxS/M16 peptidase-like"/>
    <property type="match status" value="2"/>
</dbReference>
<dbReference type="InterPro" id="IPR011765">
    <property type="entry name" value="Pept_M16_N"/>
</dbReference>
<organism evidence="11 12">
    <name type="scientific">Chilo suppressalis</name>
    <name type="common">Asiatic rice borer moth</name>
    <dbReference type="NCBI Taxonomy" id="168631"/>
    <lineage>
        <taxon>Eukaryota</taxon>
        <taxon>Metazoa</taxon>
        <taxon>Ecdysozoa</taxon>
        <taxon>Arthropoda</taxon>
        <taxon>Hexapoda</taxon>
        <taxon>Insecta</taxon>
        <taxon>Pterygota</taxon>
        <taxon>Neoptera</taxon>
        <taxon>Endopterygota</taxon>
        <taxon>Lepidoptera</taxon>
        <taxon>Glossata</taxon>
        <taxon>Ditrysia</taxon>
        <taxon>Pyraloidea</taxon>
        <taxon>Crambidae</taxon>
        <taxon>Crambinae</taxon>
        <taxon>Chilo</taxon>
    </lineage>
</organism>
<evidence type="ECO:0000313" key="11">
    <source>
        <dbReference type="EMBL" id="CAH2985521.1"/>
    </source>
</evidence>
<evidence type="ECO:0000256" key="1">
    <source>
        <dbReference type="ARBA" id="ARBA00001947"/>
    </source>
</evidence>
<evidence type="ECO:0000256" key="3">
    <source>
        <dbReference type="ARBA" id="ARBA00022670"/>
    </source>
</evidence>
<accession>A0ABN8L7F4</accession>
<evidence type="ECO:0000259" key="9">
    <source>
        <dbReference type="Pfam" id="PF00675"/>
    </source>
</evidence>
<keyword evidence="6" id="KW-0862">Zinc</keyword>
<reference evidence="11" key="1">
    <citation type="submission" date="2021-12" db="EMBL/GenBank/DDBJ databases">
        <authorList>
            <person name="King R."/>
        </authorList>
    </citation>
    <scope>NUCLEOTIDE SEQUENCE</scope>
</reference>
<dbReference type="InterPro" id="IPR011249">
    <property type="entry name" value="Metalloenz_LuxS/M16"/>
</dbReference>
<dbReference type="EMBL" id="OU963895">
    <property type="protein sequence ID" value="CAH2985521.1"/>
    <property type="molecule type" value="Genomic_DNA"/>
</dbReference>
<keyword evidence="8" id="KW-0496">Mitochondrion</keyword>
<name>A0ABN8L7F4_CHISP</name>
<evidence type="ECO:0000256" key="4">
    <source>
        <dbReference type="ARBA" id="ARBA00022723"/>
    </source>
</evidence>
<keyword evidence="7" id="KW-0482">Metalloprotease</keyword>
<dbReference type="InterPro" id="IPR007863">
    <property type="entry name" value="Peptidase_M16_C"/>
</dbReference>
<protein>
    <recommendedName>
        <fullName evidence="13">Mitochondrial-processing peptidase subunit beta</fullName>
    </recommendedName>
</protein>
<feature type="domain" description="Peptidase M16 N-terminal" evidence="9">
    <location>
        <begin position="79"/>
        <end position="224"/>
    </location>
</feature>
<dbReference type="PANTHER" id="PTHR11851">
    <property type="entry name" value="METALLOPROTEASE"/>
    <property type="match status" value="1"/>
</dbReference>
<evidence type="ECO:0008006" key="13">
    <source>
        <dbReference type="Google" id="ProtNLM"/>
    </source>
</evidence>
<dbReference type="PANTHER" id="PTHR11851:SF149">
    <property type="entry name" value="GH01077P"/>
    <property type="match status" value="1"/>
</dbReference>
<dbReference type="Pfam" id="PF05193">
    <property type="entry name" value="Peptidase_M16_C"/>
    <property type="match status" value="1"/>
</dbReference>
<evidence type="ECO:0000313" key="12">
    <source>
        <dbReference type="Proteomes" id="UP001153292"/>
    </source>
</evidence>
<dbReference type="Proteomes" id="UP001153292">
    <property type="component" value="Chromosome 2"/>
</dbReference>
<keyword evidence="12" id="KW-1185">Reference proteome</keyword>